<dbReference type="AlphaFoldDB" id="A0A923I3D1"/>
<feature type="coiled-coil region" evidence="1">
    <location>
        <begin position="86"/>
        <end position="116"/>
    </location>
</feature>
<dbReference type="InterPro" id="IPR026433">
    <property type="entry name" value="MarR_EPS"/>
</dbReference>
<dbReference type="NCBIfam" id="TIGR04176">
    <property type="entry name" value="MarR_EPS"/>
    <property type="match status" value="1"/>
</dbReference>
<gene>
    <name evidence="2" type="ORF">H8K47_13400</name>
</gene>
<dbReference type="EMBL" id="JACOGG010000014">
    <property type="protein sequence ID" value="MBC3936362.1"/>
    <property type="molecule type" value="Genomic_DNA"/>
</dbReference>
<protein>
    <submittedName>
        <fullName evidence="2">MarR family EPS-associated transcriptional regulator</fullName>
    </submittedName>
</protein>
<reference evidence="2" key="1">
    <citation type="submission" date="2020-08" db="EMBL/GenBank/DDBJ databases">
        <title>Novel species isolated from subtropical streams in China.</title>
        <authorList>
            <person name="Lu H."/>
        </authorList>
    </citation>
    <scope>NUCLEOTIDE SEQUENCE</scope>
    <source>
        <strain evidence="2">CY7W</strain>
    </source>
</reference>
<dbReference type="RefSeq" id="WP_186881918.1">
    <property type="nucleotide sequence ID" value="NZ_JACOGG010000014.1"/>
</dbReference>
<proteinExistence type="predicted"/>
<dbReference type="Proteomes" id="UP000612361">
    <property type="component" value="Unassembled WGS sequence"/>
</dbReference>
<evidence type="ECO:0000313" key="2">
    <source>
        <dbReference type="EMBL" id="MBC3936362.1"/>
    </source>
</evidence>
<evidence type="ECO:0000256" key="1">
    <source>
        <dbReference type="SAM" id="Coils"/>
    </source>
</evidence>
<dbReference type="SUPFAM" id="SSF46785">
    <property type="entry name" value="Winged helix' DNA-binding domain"/>
    <property type="match status" value="1"/>
</dbReference>
<comment type="caution">
    <text evidence="2">The sequence shown here is derived from an EMBL/GenBank/DDBJ whole genome shotgun (WGS) entry which is preliminary data.</text>
</comment>
<organism evidence="2 3">
    <name type="scientific">Undibacterium rugosum</name>
    <dbReference type="NCBI Taxonomy" id="2762291"/>
    <lineage>
        <taxon>Bacteria</taxon>
        <taxon>Pseudomonadati</taxon>
        <taxon>Pseudomonadota</taxon>
        <taxon>Betaproteobacteria</taxon>
        <taxon>Burkholderiales</taxon>
        <taxon>Oxalobacteraceae</taxon>
        <taxon>Undibacterium</taxon>
    </lineage>
</organism>
<sequence>MVSRQSKLQEDTYFRVMRILQENPDLTQRELAQMLGISVGGLNYCLKALIEKGLVKMRNFANSKSKFGYVYVLTPSGAVEKAAITQRFLQRKMEEYEMLKVEIEELRQEIESTLDTNTGKA</sequence>
<dbReference type="Pfam" id="PF13412">
    <property type="entry name" value="HTH_24"/>
    <property type="match status" value="1"/>
</dbReference>
<dbReference type="Gene3D" id="1.10.10.10">
    <property type="entry name" value="Winged helix-like DNA-binding domain superfamily/Winged helix DNA-binding domain"/>
    <property type="match status" value="1"/>
</dbReference>
<keyword evidence="3" id="KW-1185">Reference proteome</keyword>
<keyword evidence="1" id="KW-0175">Coiled coil</keyword>
<accession>A0A923I3D1</accession>
<dbReference type="InterPro" id="IPR036390">
    <property type="entry name" value="WH_DNA-bd_sf"/>
</dbReference>
<dbReference type="InterPro" id="IPR036388">
    <property type="entry name" value="WH-like_DNA-bd_sf"/>
</dbReference>
<evidence type="ECO:0000313" key="3">
    <source>
        <dbReference type="Proteomes" id="UP000612361"/>
    </source>
</evidence>
<name>A0A923I3D1_9BURK</name>